<dbReference type="AlphaFoldDB" id="K5VPN7"/>
<name>K5VPN7_PHACS</name>
<dbReference type="KEGG" id="pco:PHACADRAFT_266208"/>
<organism evidence="2 3">
    <name type="scientific">Phanerochaete carnosa (strain HHB-10118-sp)</name>
    <name type="common">White-rot fungus</name>
    <name type="synonym">Peniophora carnosa</name>
    <dbReference type="NCBI Taxonomy" id="650164"/>
    <lineage>
        <taxon>Eukaryota</taxon>
        <taxon>Fungi</taxon>
        <taxon>Dikarya</taxon>
        <taxon>Basidiomycota</taxon>
        <taxon>Agaricomycotina</taxon>
        <taxon>Agaricomycetes</taxon>
        <taxon>Polyporales</taxon>
        <taxon>Phanerochaetaceae</taxon>
        <taxon>Phanerochaete</taxon>
    </lineage>
</organism>
<dbReference type="RefSeq" id="XP_007402763.1">
    <property type="nucleotide sequence ID" value="XM_007402701.1"/>
</dbReference>
<dbReference type="OrthoDB" id="2752332at2759"/>
<accession>K5VPN7</accession>
<dbReference type="InParanoid" id="K5VPN7"/>
<dbReference type="InterPro" id="IPR000210">
    <property type="entry name" value="BTB/POZ_dom"/>
</dbReference>
<dbReference type="HOGENOM" id="CLU_033082_6_2_1"/>
<dbReference type="PROSITE" id="PS50097">
    <property type="entry name" value="BTB"/>
    <property type="match status" value="1"/>
</dbReference>
<evidence type="ECO:0000313" key="3">
    <source>
        <dbReference type="Proteomes" id="UP000008370"/>
    </source>
</evidence>
<protein>
    <recommendedName>
        <fullName evidence="1">BTB domain-containing protein</fullName>
    </recommendedName>
</protein>
<feature type="domain" description="BTB" evidence="1">
    <location>
        <begin position="19"/>
        <end position="49"/>
    </location>
</feature>
<keyword evidence="3" id="KW-1185">Reference proteome</keyword>
<reference evidence="2 3" key="1">
    <citation type="journal article" date="2012" name="BMC Genomics">
        <title>Comparative genomics of the white-rot fungi, Phanerochaete carnosa and P. chrysosporium, to elucidate the genetic basis of the distinct wood types they colonize.</title>
        <authorList>
            <person name="Suzuki H."/>
            <person name="MacDonald J."/>
            <person name="Syed K."/>
            <person name="Salamov A."/>
            <person name="Hori C."/>
            <person name="Aerts A."/>
            <person name="Henrissat B."/>
            <person name="Wiebenga A."/>
            <person name="vanKuyk P.A."/>
            <person name="Barry K."/>
            <person name="Lindquist E."/>
            <person name="LaButti K."/>
            <person name="Lapidus A."/>
            <person name="Lucas S."/>
            <person name="Coutinho P."/>
            <person name="Gong Y."/>
            <person name="Samejima M."/>
            <person name="Mahadevan R."/>
            <person name="Abou-Zaid M."/>
            <person name="de Vries R.P."/>
            <person name="Igarashi K."/>
            <person name="Yadav J.S."/>
            <person name="Grigoriev I.V."/>
            <person name="Master E.R."/>
        </authorList>
    </citation>
    <scope>NUCLEOTIDE SEQUENCE [LARGE SCALE GENOMIC DNA]</scope>
    <source>
        <strain evidence="2 3">HHB-10118-sp</strain>
    </source>
</reference>
<evidence type="ECO:0000259" key="1">
    <source>
        <dbReference type="PROSITE" id="PS50097"/>
    </source>
</evidence>
<feature type="non-terminal residue" evidence="2">
    <location>
        <position position="1"/>
    </location>
</feature>
<dbReference type="GeneID" id="18919323"/>
<proteinExistence type="predicted"/>
<evidence type="ECO:0000313" key="2">
    <source>
        <dbReference type="EMBL" id="EKM48685.1"/>
    </source>
</evidence>
<dbReference type="EMBL" id="JH930817">
    <property type="protein sequence ID" value="EKM48685.1"/>
    <property type="molecule type" value="Genomic_DNA"/>
</dbReference>
<dbReference type="Proteomes" id="UP000008370">
    <property type="component" value="Unassembled WGS sequence"/>
</dbReference>
<gene>
    <name evidence="2" type="ORF">PHACADRAFT_266208</name>
</gene>
<dbReference type="STRING" id="650164.K5VPN7"/>
<sequence>MSESPISLNRSPDVWYDDGNVVLQVDDTLFKLYKGILSNESAVFQDMFSLPQPDTGVESYDGCLLVKLHDDLVHMKLFLLATSPPYEFLISGYLHRIRHDPADGLRKRIITILQCTYPDTLEEWELVVRAGSHHLSTHLLHRLPL</sequence>